<dbReference type="AlphaFoldDB" id="A0AAD5GTN7"/>
<feature type="non-terminal residue" evidence="8">
    <location>
        <position position="743"/>
    </location>
</feature>
<keyword evidence="2" id="KW-0238">DNA-binding</keyword>
<dbReference type="InterPro" id="IPR053793">
    <property type="entry name" value="PB1-like"/>
</dbReference>
<dbReference type="EMBL" id="JAMZMK010002421">
    <property type="protein sequence ID" value="KAI7754825.1"/>
    <property type="molecule type" value="Genomic_DNA"/>
</dbReference>
<evidence type="ECO:0000313" key="9">
    <source>
        <dbReference type="Proteomes" id="UP001206925"/>
    </source>
</evidence>
<dbReference type="Pfam" id="PF22922">
    <property type="entry name" value="GAF_NLP"/>
    <property type="match status" value="1"/>
</dbReference>
<sequence length="743" mass="84029">KCPSKSTMSREVSCDLAERSNDSSGVLDTLKSRYPCVHEPLPPSATSDDRTYLTSLWVFEDQKMDGPDSPLPPSFSNLMVDQNTIDPHMIKEKIASVLKVLKFREQHVLVQFWSPVAVQKRWLLTTWDQPFGLGVADEELYSYRIKSELCPIVTDGEHREKLGPPGRVYIHKLPEWSLDVPGQDASHNIHGYINLPVFESSSDCCVGVLEIITSSSYVDFAFEVQEVSRALKTQNLKSPNVFEDPSFSTLSSLFRQIADERRRRELDEIYKVLKTVCDTHNLPLAQTWAPCGYSSYVANSENLEQSCSSFNRNCIGKVCMSIVDLPFYVQDLNLWEFHEFCRGRHMDKSQGVVGRSLSSCGTWFCEDVTKLDEDDYPLVHIARSSGLNSCLAIYLKSLEADTEHVIEFFLPSHTANETGLRNLMGTVKQQIKNSSWMQLDIVSPPQVIGGVPFIWDSLPSPVNLLTEKAESENMENEPSNSATGGTSHSVHYLQNKIEDLDINPGKTSRKRKRSDKMISYVEIRKHFEKTMDEAAANLNVSRSTLKRICRNLGIPRWPYKTGPYKSEADTFMKSDQTDAAVFTSEGALTATPVIGASNEPFGGTTYVTHDPVVLIENGKHSSTNVPHKQEQANLPYEFVQPETSISGKFFETVENYVTIKATYGEDTIKFTYRLLDGLIKLEELLATRFHLRVGSFRLKYKDEDGDMILIACDNDLKFPPVMNMTPRQSRFAKHQKTLVHYIE</sequence>
<proteinExistence type="predicted"/>
<dbReference type="InterPro" id="IPR045012">
    <property type="entry name" value="NLP"/>
</dbReference>
<dbReference type="Gene3D" id="3.10.20.90">
    <property type="entry name" value="Phosphatidylinositol 3-kinase Catalytic Subunit, Chain A, domain 1"/>
    <property type="match status" value="1"/>
</dbReference>
<evidence type="ECO:0000313" key="8">
    <source>
        <dbReference type="EMBL" id="KAI7754825.1"/>
    </source>
</evidence>
<dbReference type="Pfam" id="PF00564">
    <property type="entry name" value="PB1"/>
    <property type="match status" value="1"/>
</dbReference>
<dbReference type="InterPro" id="IPR000270">
    <property type="entry name" value="PB1_dom"/>
</dbReference>
<dbReference type="PANTHER" id="PTHR32002">
    <property type="entry name" value="PROTEIN NLP8"/>
    <property type="match status" value="1"/>
</dbReference>
<feature type="domain" description="RWP-RK" evidence="6">
    <location>
        <begin position="504"/>
        <end position="590"/>
    </location>
</feature>
<dbReference type="Pfam" id="PF02042">
    <property type="entry name" value="RWP-RK"/>
    <property type="match status" value="1"/>
</dbReference>
<evidence type="ECO:0000259" key="7">
    <source>
        <dbReference type="PROSITE" id="PS51745"/>
    </source>
</evidence>
<gene>
    <name evidence="8" type="ORF">M8C21_018918</name>
</gene>
<dbReference type="Proteomes" id="UP001206925">
    <property type="component" value="Unassembled WGS sequence"/>
</dbReference>
<evidence type="ECO:0000256" key="2">
    <source>
        <dbReference type="ARBA" id="ARBA00023125"/>
    </source>
</evidence>
<reference evidence="8" key="1">
    <citation type="submission" date="2022-06" db="EMBL/GenBank/DDBJ databases">
        <title>Uncovering the hologenomic basis of an extraordinary plant invasion.</title>
        <authorList>
            <person name="Bieker V.C."/>
            <person name="Martin M.D."/>
            <person name="Gilbert T."/>
            <person name="Hodgins K."/>
            <person name="Battlay P."/>
            <person name="Petersen B."/>
            <person name="Wilson J."/>
        </authorList>
    </citation>
    <scope>NUCLEOTIDE SEQUENCE</scope>
    <source>
        <strain evidence="8">AA19_3_7</strain>
        <tissue evidence="8">Leaf</tissue>
    </source>
</reference>
<evidence type="ECO:0000256" key="1">
    <source>
        <dbReference type="ARBA" id="ARBA00023015"/>
    </source>
</evidence>
<feature type="compositionally biased region" description="Polar residues" evidence="5">
    <location>
        <begin position="1"/>
        <end position="10"/>
    </location>
</feature>
<protein>
    <recommendedName>
        <fullName evidence="10">NIN-like protein</fullName>
    </recommendedName>
</protein>
<keyword evidence="9" id="KW-1185">Reference proteome</keyword>
<keyword evidence="4" id="KW-0539">Nucleus</keyword>
<dbReference type="InterPro" id="IPR003035">
    <property type="entry name" value="RWP-RK_dom"/>
</dbReference>
<dbReference type="PROSITE" id="PS51745">
    <property type="entry name" value="PB1"/>
    <property type="match status" value="1"/>
</dbReference>
<evidence type="ECO:0008006" key="10">
    <source>
        <dbReference type="Google" id="ProtNLM"/>
    </source>
</evidence>
<evidence type="ECO:0000256" key="3">
    <source>
        <dbReference type="ARBA" id="ARBA00023163"/>
    </source>
</evidence>
<accession>A0AAD5GTN7</accession>
<feature type="non-terminal residue" evidence="8">
    <location>
        <position position="1"/>
    </location>
</feature>
<dbReference type="PANTHER" id="PTHR32002:SF35">
    <property type="entry name" value="PROTEIN NLP6"/>
    <property type="match status" value="1"/>
</dbReference>
<keyword evidence="3" id="KW-0804">Transcription</keyword>
<dbReference type="GO" id="GO:0003700">
    <property type="term" value="F:DNA-binding transcription factor activity"/>
    <property type="evidence" value="ECO:0007669"/>
    <property type="project" value="InterPro"/>
</dbReference>
<feature type="region of interest" description="Disordered" evidence="5">
    <location>
        <begin position="1"/>
        <end position="23"/>
    </location>
</feature>
<dbReference type="InterPro" id="IPR055081">
    <property type="entry name" value="NLP1-9_GAF"/>
</dbReference>
<dbReference type="GO" id="GO:0003677">
    <property type="term" value="F:DNA binding"/>
    <property type="evidence" value="ECO:0007669"/>
    <property type="project" value="UniProtKB-KW"/>
</dbReference>
<evidence type="ECO:0000256" key="5">
    <source>
        <dbReference type="SAM" id="MobiDB-lite"/>
    </source>
</evidence>
<keyword evidence="1" id="KW-0805">Transcription regulation</keyword>
<feature type="compositionally biased region" description="Basic and acidic residues" evidence="5">
    <location>
        <begin position="12"/>
        <end position="21"/>
    </location>
</feature>
<comment type="caution">
    <text evidence="8">The sequence shown here is derived from an EMBL/GenBank/DDBJ whole genome shotgun (WGS) entry which is preliminary data.</text>
</comment>
<feature type="region of interest" description="Disordered" evidence="5">
    <location>
        <begin position="467"/>
        <end position="487"/>
    </location>
</feature>
<dbReference type="CDD" id="cd05992">
    <property type="entry name" value="PB1"/>
    <property type="match status" value="1"/>
</dbReference>
<dbReference type="SUPFAM" id="SSF54277">
    <property type="entry name" value="CAD &amp; PB1 domains"/>
    <property type="match status" value="1"/>
</dbReference>
<name>A0AAD5GTN7_AMBAR</name>
<dbReference type="SMART" id="SM00666">
    <property type="entry name" value="PB1"/>
    <property type="match status" value="1"/>
</dbReference>
<evidence type="ECO:0000259" key="6">
    <source>
        <dbReference type="PROSITE" id="PS51519"/>
    </source>
</evidence>
<dbReference type="PROSITE" id="PS51519">
    <property type="entry name" value="RWP_RK"/>
    <property type="match status" value="1"/>
</dbReference>
<feature type="domain" description="PB1" evidence="7">
    <location>
        <begin position="656"/>
        <end position="729"/>
    </location>
</feature>
<evidence type="ECO:0000256" key="4">
    <source>
        <dbReference type="ARBA" id="ARBA00023242"/>
    </source>
</evidence>
<organism evidence="8 9">
    <name type="scientific">Ambrosia artemisiifolia</name>
    <name type="common">Common ragweed</name>
    <dbReference type="NCBI Taxonomy" id="4212"/>
    <lineage>
        <taxon>Eukaryota</taxon>
        <taxon>Viridiplantae</taxon>
        <taxon>Streptophyta</taxon>
        <taxon>Embryophyta</taxon>
        <taxon>Tracheophyta</taxon>
        <taxon>Spermatophyta</taxon>
        <taxon>Magnoliopsida</taxon>
        <taxon>eudicotyledons</taxon>
        <taxon>Gunneridae</taxon>
        <taxon>Pentapetalae</taxon>
        <taxon>asterids</taxon>
        <taxon>campanulids</taxon>
        <taxon>Asterales</taxon>
        <taxon>Asteraceae</taxon>
        <taxon>Asteroideae</taxon>
        <taxon>Heliantheae alliance</taxon>
        <taxon>Heliantheae</taxon>
        <taxon>Ambrosia</taxon>
    </lineage>
</organism>